<reference evidence="1 2" key="1">
    <citation type="submission" date="2021-06" db="EMBL/GenBank/DDBJ databases">
        <authorList>
            <person name="Kallberg Y."/>
            <person name="Tangrot J."/>
            <person name="Rosling A."/>
        </authorList>
    </citation>
    <scope>NUCLEOTIDE SEQUENCE [LARGE SCALE GENOMIC DNA]</scope>
    <source>
        <strain evidence="1 2">120-4 pot B 10/14</strain>
    </source>
</reference>
<organism evidence="1 2">
    <name type="scientific">Gigaspora margarita</name>
    <dbReference type="NCBI Taxonomy" id="4874"/>
    <lineage>
        <taxon>Eukaryota</taxon>
        <taxon>Fungi</taxon>
        <taxon>Fungi incertae sedis</taxon>
        <taxon>Mucoromycota</taxon>
        <taxon>Glomeromycotina</taxon>
        <taxon>Glomeromycetes</taxon>
        <taxon>Diversisporales</taxon>
        <taxon>Gigasporaceae</taxon>
        <taxon>Gigaspora</taxon>
    </lineage>
</organism>
<comment type="caution">
    <text evidence="1">The sequence shown here is derived from an EMBL/GenBank/DDBJ whole genome shotgun (WGS) entry which is preliminary data.</text>
</comment>
<dbReference type="InterPro" id="IPR032675">
    <property type="entry name" value="LRR_dom_sf"/>
</dbReference>
<sequence>MCCSLINYSTIKMATIASLPDDILYIISKDLGFLSTLALRSTCRTLYLSFSDAVTFSHVFIPSSISHEQFAKLFSHLKSTNKLSFIHQFTFNNSQIKAEDIISVLENCENLQELNILGYKKFMIKKHRLQKLKKIVLTRCVGGKRHSLMIKKILEDLQILKNYQRQKEDYNKGRNINCYCDFENQNNNICKKDDDTNEITNEITNDDTNDGIFQFQSCSDPSCELCTLKCAGCNTKYKYWDEFWIKCGWCKDRHFCGGCVIDASKKN</sequence>
<feature type="non-terminal residue" evidence="1">
    <location>
        <position position="267"/>
    </location>
</feature>
<dbReference type="Gene3D" id="3.80.10.10">
    <property type="entry name" value="Ribonuclease Inhibitor"/>
    <property type="match status" value="1"/>
</dbReference>
<gene>
    <name evidence="1" type="ORF">GMARGA_LOCUS9052</name>
</gene>
<dbReference type="EMBL" id="CAJVQB010004770">
    <property type="protein sequence ID" value="CAG8645058.1"/>
    <property type="molecule type" value="Genomic_DNA"/>
</dbReference>
<evidence type="ECO:0000313" key="1">
    <source>
        <dbReference type="EMBL" id="CAG8645058.1"/>
    </source>
</evidence>
<accession>A0ABN7UPA5</accession>
<keyword evidence="2" id="KW-1185">Reference proteome</keyword>
<name>A0ABN7UPA5_GIGMA</name>
<proteinExistence type="predicted"/>
<protein>
    <submittedName>
        <fullName evidence="1">19166_t:CDS:1</fullName>
    </submittedName>
</protein>
<evidence type="ECO:0000313" key="2">
    <source>
        <dbReference type="Proteomes" id="UP000789901"/>
    </source>
</evidence>
<dbReference type="Proteomes" id="UP000789901">
    <property type="component" value="Unassembled WGS sequence"/>
</dbReference>